<gene>
    <name evidence="3" type="ORF">MA20_48580</name>
</gene>
<organism evidence="3 4">
    <name type="scientific">Bradyrhizobium japonicum</name>
    <dbReference type="NCBI Taxonomy" id="375"/>
    <lineage>
        <taxon>Bacteria</taxon>
        <taxon>Pseudomonadati</taxon>
        <taxon>Pseudomonadota</taxon>
        <taxon>Alphaproteobacteria</taxon>
        <taxon>Hyphomicrobiales</taxon>
        <taxon>Nitrobacteraceae</taxon>
        <taxon>Bradyrhizobium</taxon>
    </lineage>
</organism>
<proteinExistence type="predicted"/>
<evidence type="ECO:0000313" key="4">
    <source>
        <dbReference type="Proteomes" id="UP000030377"/>
    </source>
</evidence>
<feature type="domain" description="Bacterial spore germination immunoglobulin-like" evidence="2">
    <location>
        <begin position="33"/>
        <end position="106"/>
    </location>
</feature>
<comment type="caution">
    <text evidence="3">The sequence shown here is derived from an EMBL/GenBank/DDBJ whole genome shotgun (WGS) entry which is preliminary data.</text>
</comment>
<evidence type="ECO:0000256" key="1">
    <source>
        <dbReference type="SAM" id="MobiDB-lite"/>
    </source>
</evidence>
<dbReference type="InterPro" id="IPR018911">
    <property type="entry name" value="Gmad2_Ig-like_dom"/>
</dbReference>
<feature type="non-terminal residue" evidence="3">
    <location>
        <position position="1"/>
    </location>
</feature>
<name>A0A0A3XHS6_BRAJP</name>
<sequence>PAETMTPQQPADQQQPQEENQNEFFKEITAKKIKEDTFEVKGKAKVFEGVLDYVVEDGHNELAEGSAKASKGAPEWGDFSFTVNVKKDTPNSTLMLILFEKSAKDGKRKGELPIALPEEISK</sequence>
<evidence type="ECO:0000259" key="2">
    <source>
        <dbReference type="Pfam" id="PF10648"/>
    </source>
</evidence>
<accession>A0A0A3XHS6</accession>
<dbReference type="Proteomes" id="UP000030377">
    <property type="component" value="Unassembled WGS sequence"/>
</dbReference>
<reference evidence="3 4" key="1">
    <citation type="submission" date="2014-09" db="EMBL/GenBank/DDBJ databases">
        <title>Draft genome of Bradyrhizobium japonicum Is-34.</title>
        <authorList>
            <person name="Tsurumaru H."/>
            <person name="Yamakawa T."/>
            <person name="Hashimoto S."/>
            <person name="Okizaki K."/>
            <person name="Kanesaki Y."/>
            <person name="Yoshikawa H."/>
            <person name="Yajima S."/>
        </authorList>
    </citation>
    <scope>NUCLEOTIDE SEQUENCE [LARGE SCALE GENOMIC DNA]</scope>
    <source>
        <strain evidence="3 4">Is-34</strain>
    </source>
</reference>
<dbReference type="AlphaFoldDB" id="A0A0A3XHS6"/>
<feature type="compositionally biased region" description="Low complexity" evidence="1">
    <location>
        <begin position="7"/>
        <end position="21"/>
    </location>
</feature>
<dbReference type="Pfam" id="PF10648">
    <property type="entry name" value="Gmad2"/>
    <property type="match status" value="1"/>
</dbReference>
<feature type="region of interest" description="Disordered" evidence="1">
    <location>
        <begin position="1"/>
        <end position="21"/>
    </location>
</feature>
<protein>
    <submittedName>
        <fullName evidence="3">Sporulation protein</fullName>
    </submittedName>
</protein>
<dbReference type="EMBL" id="JRPN01000217">
    <property type="protein sequence ID" value="KGT72726.1"/>
    <property type="molecule type" value="Genomic_DNA"/>
</dbReference>
<evidence type="ECO:0000313" key="3">
    <source>
        <dbReference type="EMBL" id="KGT72726.1"/>
    </source>
</evidence>